<dbReference type="Pfam" id="PF19244">
    <property type="entry name" value="Poly_A_pol_cat"/>
    <property type="match status" value="1"/>
</dbReference>
<dbReference type="GO" id="GO:0005524">
    <property type="term" value="F:ATP binding"/>
    <property type="evidence" value="ECO:0007669"/>
    <property type="project" value="UniProtKB-KW"/>
</dbReference>
<organism evidence="15">
    <name type="scientific">Megaviridae environmental sample</name>
    <dbReference type="NCBI Taxonomy" id="1737588"/>
    <lineage>
        <taxon>Viruses</taxon>
        <taxon>Varidnaviria</taxon>
        <taxon>Bamfordvirae</taxon>
        <taxon>Nucleocytoviricota</taxon>
        <taxon>Megaviricetes</taxon>
        <taxon>Imitervirales</taxon>
        <taxon>Mimiviridae</taxon>
        <taxon>environmental samples</taxon>
    </lineage>
</organism>
<dbReference type="Pfam" id="PF21649">
    <property type="entry name" value="APMV_polyA_pol_cat_2nd"/>
    <property type="match status" value="1"/>
</dbReference>
<evidence type="ECO:0000256" key="3">
    <source>
        <dbReference type="ARBA" id="ARBA00022664"/>
    </source>
</evidence>
<keyword evidence="3" id="KW-0507">mRNA processing</keyword>
<proteinExistence type="inferred from homology"/>
<evidence type="ECO:0000256" key="4">
    <source>
        <dbReference type="ARBA" id="ARBA00022679"/>
    </source>
</evidence>
<evidence type="ECO:0000256" key="2">
    <source>
        <dbReference type="ARBA" id="ARBA00012388"/>
    </source>
</evidence>
<evidence type="ECO:0000256" key="6">
    <source>
        <dbReference type="ARBA" id="ARBA00022840"/>
    </source>
</evidence>
<dbReference type="GO" id="GO:1990817">
    <property type="term" value="F:poly(A) RNA polymerase activity"/>
    <property type="evidence" value="ECO:0007669"/>
    <property type="project" value="UniProtKB-EC"/>
</dbReference>
<evidence type="ECO:0000256" key="10">
    <source>
        <dbReference type="ARBA" id="ARBA00026159"/>
    </source>
</evidence>
<feature type="domain" description="Putative poly(A) polymerase catalytic subunit C-terminal mimivirus" evidence="14">
    <location>
        <begin position="185"/>
        <end position="444"/>
    </location>
</feature>
<evidence type="ECO:0000259" key="13">
    <source>
        <dbReference type="Pfam" id="PF19244"/>
    </source>
</evidence>
<keyword evidence="7" id="KW-0946">Virion</keyword>
<dbReference type="EMBL" id="MN448289">
    <property type="protein sequence ID" value="QFG74484.1"/>
    <property type="molecule type" value="Genomic_DNA"/>
</dbReference>
<name>A0A5J6VLW7_9VIRU</name>
<sequence length="446" mass="53480">MYRSDDYDIIKNNLSKISENAAKVYLNTYEPTIQEFKEVYEHLKNFIKKNKRIVYGGYAQNALIKAQNKDDGFYKETDLADIEFYSPTPIKDLIEICDFLHNKKYKYVEGKEGVHPETYKLFVNFVNYCDITYMPQNIFDNCPVMIVEDMRMAHPFFMLIDAYRVYTDPMTSYFRLDKSFLRFSKLQKYYPFNDNAVYNKIEYTIKMAEKDHDVITKFIRKEIIHNSKLVVVGHYAFNRIMKKSGFDKYIIQEPFYQLISSNINKDADVALNKLKKKFSNKIKVKRYYKFYQFMDKSVEYFYNDQIILRIYGNYERCIPYFFSSKKNTHFGTFQVIILYLLSNYHAAIVRKNNFNKAVYMTMITRLFKARNKYLEENNKNVLDKTVFQEFILDCIGQPHDAIRESLLRGLERRKKNKPMKFAYRPQDNKPGRVPNFRFDNSTGQQK</sequence>
<dbReference type="InterPro" id="IPR049463">
    <property type="entry name" value="APMV_polyA_pol_cat_2nd"/>
</dbReference>
<evidence type="ECO:0000256" key="1">
    <source>
        <dbReference type="ARBA" id="ARBA00004328"/>
    </source>
</evidence>
<keyword evidence="5" id="KW-0547">Nucleotide-binding</keyword>
<evidence type="ECO:0000256" key="8">
    <source>
        <dbReference type="ARBA" id="ARBA00023163"/>
    </source>
</evidence>
<feature type="region of interest" description="Disordered" evidence="12">
    <location>
        <begin position="417"/>
        <end position="446"/>
    </location>
</feature>
<dbReference type="EC" id="2.7.7.19" evidence="2"/>
<dbReference type="GO" id="GO:0006397">
    <property type="term" value="P:mRNA processing"/>
    <property type="evidence" value="ECO:0007669"/>
    <property type="project" value="UniProtKB-KW"/>
</dbReference>
<comment type="subcellular location">
    <subcellularLocation>
        <location evidence="1">Virion</location>
    </subcellularLocation>
</comment>
<accession>A0A5J6VLW7</accession>
<evidence type="ECO:0000256" key="5">
    <source>
        <dbReference type="ARBA" id="ARBA00022741"/>
    </source>
</evidence>
<comment type="catalytic activity">
    <reaction evidence="11">
        <text>RNA(n) + ATP = RNA(n)-3'-adenine ribonucleotide + diphosphate</text>
        <dbReference type="Rhea" id="RHEA:11332"/>
        <dbReference type="Rhea" id="RHEA-COMP:14527"/>
        <dbReference type="Rhea" id="RHEA-COMP:17347"/>
        <dbReference type="ChEBI" id="CHEBI:30616"/>
        <dbReference type="ChEBI" id="CHEBI:33019"/>
        <dbReference type="ChEBI" id="CHEBI:140395"/>
        <dbReference type="ChEBI" id="CHEBI:173115"/>
        <dbReference type="EC" id="2.7.7.19"/>
    </reaction>
</comment>
<evidence type="ECO:0000256" key="9">
    <source>
        <dbReference type="ARBA" id="ARBA00025732"/>
    </source>
</evidence>
<evidence type="ECO:0000256" key="12">
    <source>
        <dbReference type="SAM" id="MobiDB-lite"/>
    </source>
</evidence>
<keyword evidence="6" id="KW-0067">ATP-binding</keyword>
<evidence type="ECO:0000256" key="7">
    <source>
        <dbReference type="ARBA" id="ARBA00022844"/>
    </source>
</evidence>
<evidence type="ECO:0000256" key="11">
    <source>
        <dbReference type="ARBA" id="ARBA00048830"/>
    </source>
</evidence>
<evidence type="ECO:0000259" key="14">
    <source>
        <dbReference type="Pfam" id="PF21649"/>
    </source>
</evidence>
<keyword evidence="4" id="KW-0808">Transferase</keyword>
<keyword evidence="8" id="KW-0804">Transcription</keyword>
<dbReference type="GO" id="GO:0044423">
    <property type="term" value="C:virion component"/>
    <property type="evidence" value="ECO:0007669"/>
    <property type="project" value="UniProtKB-KW"/>
</dbReference>
<reference evidence="15" key="1">
    <citation type="journal article" date="2019" name="Philos. Trans. R. Soc. Lond., B, Biol. Sci.">
        <title>Targeted metagenomic recovery of four divergent viruses reveals shared and distinctive characteristics of giant viruses of marine eukaryotes.</title>
        <authorList>
            <person name="Needham D.M."/>
            <person name="Poirier C."/>
            <person name="Hehenberger E."/>
            <person name="Jimenez V."/>
            <person name="Swalwell J.E."/>
            <person name="Santoro A.E."/>
            <person name="Worden A.Z."/>
        </authorList>
    </citation>
    <scope>NUCLEOTIDE SEQUENCE</scope>
    <source>
        <strain evidence="15">MPacV-611</strain>
    </source>
</reference>
<protein>
    <recommendedName>
        <fullName evidence="10">Putative poly(A) polymerase catalytic subunit</fullName>
        <ecNumber evidence="2">2.7.7.19</ecNumber>
    </recommendedName>
</protein>
<evidence type="ECO:0000313" key="15">
    <source>
        <dbReference type="EMBL" id="QFG74484.1"/>
    </source>
</evidence>
<feature type="domain" description="Poly(A) polymerase catalytic subunit" evidence="13">
    <location>
        <begin position="42"/>
        <end position="172"/>
    </location>
</feature>
<comment type="similarity">
    <text evidence="9">Belongs to the poxviridae poly(A) polymerase catalytic subunit family. Highly divergent.</text>
</comment>
<dbReference type="InterPro" id="IPR045355">
    <property type="entry name" value="PolyA_pol_cat_su"/>
</dbReference>
<dbReference type="CDD" id="cd20920">
    <property type="entry name" value="polyA_pol_Mimi"/>
    <property type="match status" value="1"/>
</dbReference>